<keyword evidence="1" id="KW-0472">Membrane</keyword>
<dbReference type="Proteomes" id="UP000254651">
    <property type="component" value="Unassembled WGS sequence"/>
</dbReference>
<evidence type="ECO:0000256" key="1">
    <source>
        <dbReference type="SAM" id="Phobius"/>
    </source>
</evidence>
<evidence type="ECO:0000313" key="2">
    <source>
        <dbReference type="EMBL" id="STZ75489.1"/>
    </source>
</evidence>
<proteinExistence type="predicted"/>
<keyword evidence="3" id="KW-1185">Reference proteome</keyword>
<accession>A0A378UFK6</accession>
<dbReference type="AlphaFoldDB" id="A0A378UFK6"/>
<gene>
    <name evidence="2" type="ORF">NCTC10295_00213</name>
</gene>
<dbReference type="EMBL" id="UGQS01000001">
    <property type="protein sequence ID" value="STZ75489.1"/>
    <property type="molecule type" value="Genomic_DNA"/>
</dbReference>
<protein>
    <submittedName>
        <fullName evidence="2">Uncharacterized protein</fullName>
    </submittedName>
</protein>
<feature type="transmembrane region" description="Helical" evidence="1">
    <location>
        <begin position="27"/>
        <end position="48"/>
    </location>
</feature>
<evidence type="ECO:0000313" key="3">
    <source>
        <dbReference type="Proteomes" id="UP000254651"/>
    </source>
</evidence>
<reference evidence="2 3" key="1">
    <citation type="submission" date="2018-06" db="EMBL/GenBank/DDBJ databases">
        <authorList>
            <consortium name="Pathogen Informatics"/>
            <person name="Doyle S."/>
        </authorList>
    </citation>
    <scope>NUCLEOTIDE SEQUENCE [LARGE SCALE GENOMIC DNA]</scope>
    <source>
        <strain evidence="2 3">NCTC10295</strain>
    </source>
</reference>
<name>A0A378UFK6_BERDE</name>
<keyword evidence="1" id="KW-0812">Transmembrane</keyword>
<dbReference type="RefSeq" id="WP_172459258.1">
    <property type="nucleotide sequence ID" value="NZ_UGQS01000001.1"/>
</dbReference>
<sequence>MSDLPRRQATPPPKYDKRNILSVGWRIFRNFVLLTAYGLLTLGCYFALYRHLE</sequence>
<keyword evidence="1" id="KW-1133">Transmembrane helix</keyword>
<organism evidence="2 3">
    <name type="scientific">Bergeriella denitrificans</name>
    <name type="common">Neisseria denitrificans</name>
    <dbReference type="NCBI Taxonomy" id="494"/>
    <lineage>
        <taxon>Bacteria</taxon>
        <taxon>Pseudomonadati</taxon>
        <taxon>Pseudomonadota</taxon>
        <taxon>Betaproteobacteria</taxon>
        <taxon>Neisseriales</taxon>
        <taxon>Neisseriaceae</taxon>
        <taxon>Bergeriella</taxon>
    </lineage>
</organism>